<dbReference type="EMBL" id="MU860053">
    <property type="protein sequence ID" value="KAK4239866.1"/>
    <property type="molecule type" value="Genomic_DNA"/>
</dbReference>
<dbReference type="AlphaFoldDB" id="A0AAN7H8D1"/>
<name>A0AAN7H8D1_9PEZI</name>
<accession>A0AAN7H8D1</accession>
<evidence type="ECO:0000313" key="2">
    <source>
        <dbReference type="Proteomes" id="UP001303760"/>
    </source>
</evidence>
<dbReference type="Proteomes" id="UP001303760">
    <property type="component" value="Unassembled WGS sequence"/>
</dbReference>
<organism evidence="1 2">
    <name type="scientific">Achaetomium macrosporum</name>
    <dbReference type="NCBI Taxonomy" id="79813"/>
    <lineage>
        <taxon>Eukaryota</taxon>
        <taxon>Fungi</taxon>
        <taxon>Dikarya</taxon>
        <taxon>Ascomycota</taxon>
        <taxon>Pezizomycotina</taxon>
        <taxon>Sordariomycetes</taxon>
        <taxon>Sordariomycetidae</taxon>
        <taxon>Sordariales</taxon>
        <taxon>Chaetomiaceae</taxon>
        <taxon>Achaetomium</taxon>
    </lineage>
</organism>
<evidence type="ECO:0000313" key="1">
    <source>
        <dbReference type="EMBL" id="KAK4239866.1"/>
    </source>
</evidence>
<dbReference type="InterPro" id="IPR011990">
    <property type="entry name" value="TPR-like_helical_dom_sf"/>
</dbReference>
<evidence type="ECO:0008006" key="3">
    <source>
        <dbReference type="Google" id="ProtNLM"/>
    </source>
</evidence>
<keyword evidence="2" id="KW-1185">Reference proteome</keyword>
<protein>
    <recommendedName>
        <fullName evidence="3">Tetratricopeptide-like helical</fullName>
    </recommendedName>
</protein>
<reference evidence="1" key="2">
    <citation type="submission" date="2023-05" db="EMBL/GenBank/DDBJ databases">
        <authorList>
            <consortium name="Lawrence Berkeley National Laboratory"/>
            <person name="Steindorff A."/>
            <person name="Hensen N."/>
            <person name="Bonometti L."/>
            <person name="Westerberg I."/>
            <person name="Brannstrom I.O."/>
            <person name="Guillou S."/>
            <person name="Cros-Aarteil S."/>
            <person name="Calhoun S."/>
            <person name="Haridas S."/>
            <person name="Kuo A."/>
            <person name="Mondo S."/>
            <person name="Pangilinan J."/>
            <person name="Riley R."/>
            <person name="Labutti K."/>
            <person name="Andreopoulos B."/>
            <person name="Lipzen A."/>
            <person name="Chen C."/>
            <person name="Yanf M."/>
            <person name="Daum C."/>
            <person name="Ng V."/>
            <person name="Clum A."/>
            <person name="Ohm R."/>
            <person name="Martin F."/>
            <person name="Silar P."/>
            <person name="Natvig D."/>
            <person name="Lalanne C."/>
            <person name="Gautier V."/>
            <person name="Ament-Velasquez S.L."/>
            <person name="Kruys A."/>
            <person name="Hutchinson M.I."/>
            <person name="Powell A.J."/>
            <person name="Barry K."/>
            <person name="Miller A.N."/>
            <person name="Grigoriev I.V."/>
            <person name="Debuchy R."/>
            <person name="Gladieux P."/>
            <person name="Thoren M.H."/>
            <person name="Johannesson H."/>
        </authorList>
    </citation>
    <scope>NUCLEOTIDE SEQUENCE</scope>
    <source>
        <strain evidence="1">CBS 532.94</strain>
    </source>
</reference>
<dbReference type="Gene3D" id="1.25.40.10">
    <property type="entry name" value="Tetratricopeptide repeat domain"/>
    <property type="match status" value="1"/>
</dbReference>
<gene>
    <name evidence="1" type="ORF">C8A03DRAFT_32061</name>
</gene>
<comment type="caution">
    <text evidence="1">The sequence shown here is derived from an EMBL/GenBank/DDBJ whole genome shotgun (WGS) entry which is preliminary data.</text>
</comment>
<sequence length="410" mass="46092">MFSSRAPIPAKRAARALLQNNIVIPPLHHSQALPTRQYAKQVPIQPMRAPSTLKHNRTASKPTTHHLLFQESDVPALESWEECLSQPEQRPYRCLSAEESHNVALRFASVARRTKESSAWKGALLRDHNIDPRTLYCTAIPLLNIAKGKARHMGLYMLMTASGFGYTPATLSLIRLLLNASDEVYPRLKAEFGDAAARFIQLLRTERSPDVLTLRGLWLLRDGHGDAYALSYFDEALAAARDIRDDDADRRYTAQQGPREPRWAYEGSCHLKRGLILAKQGRTDEAIASFKVAALELDLADGYAELAKLLPRDTRERETYLLRAAQGGNFEACRLLALDMAEKAADPRLSWSDRNDAAGMAREWSQVVPDLKMREELAAQVAERARDVIARAKRGFLWKLADWAMGKSRV</sequence>
<proteinExistence type="predicted"/>
<reference evidence="1" key="1">
    <citation type="journal article" date="2023" name="Mol. Phylogenet. Evol.">
        <title>Genome-scale phylogeny and comparative genomics of the fungal order Sordariales.</title>
        <authorList>
            <person name="Hensen N."/>
            <person name="Bonometti L."/>
            <person name="Westerberg I."/>
            <person name="Brannstrom I.O."/>
            <person name="Guillou S."/>
            <person name="Cros-Aarteil S."/>
            <person name="Calhoun S."/>
            <person name="Haridas S."/>
            <person name="Kuo A."/>
            <person name="Mondo S."/>
            <person name="Pangilinan J."/>
            <person name="Riley R."/>
            <person name="LaButti K."/>
            <person name="Andreopoulos B."/>
            <person name="Lipzen A."/>
            <person name="Chen C."/>
            <person name="Yan M."/>
            <person name="Daum C."/>
            <person name="Ng V."/>
            <person name="Clum A."/>
            <person name="Steindorff A."/>
            <person name="Ohm R.A."/>
            <person name="Martin F."/>
            <person name="Silar P."/>
            <person name="Natvig D.O."/>
            <person name="Lalanne C."/>
            <person name="Gautier V."/>
            <person name="Ament-Velasquez S.L."/>
            <person name="Kruys A."/>
            <person name="Hutchinson M.I."/>
            <person name="Powell A.J."/>
            <person name="Barry K."/>
            <person name="Miller A.N."/>
            <person name="Grigoriev I.V."/>
            <person name="Debuchy R."/>
            <person name="Gladieux P."/>
            <person name="Hiltunen Thoren M."/>
            <person name="Johannesson H."/>
        </authorList>
    </citation>
    <scope>NUCLEOTIDE SEQUENCE</scope>
    <source>
        <strain evidence="1">CBS 532.94</strain>
    </source>
</reference>